<dbReference type="PANTHER" id="PTHR10545">
    <property type="entry name" value="DIAMINE N-ACETYLTRANSFERASE"/>
    <property type="match status" value="1"/>
</dbReference>
<dbReference type="InterPro" id="IPR016181">
    <property type="entry name" value="Acyl_CoA_acyltransferase"/>
</dbReference>
<dbReference type="PANTHER" id="PTHR10545:SF29">
    <property type="entry name" value="GH14572P-RELATED"/>
    <property type="match status" value="1"/>
</dbReference>
<name>A0A4U7N9V2_9RHOB</name>
<evidence type="ECO:0000256" key="2">
    <source>
        <dbReference type="ARBA" id="ARBA00023315"/>
    </source>
</evidence>
<sequence length="173" mass="19236">MLAAKSDIDPNLSWRWATPDDAEQVVAYMRKLGAYQKMSDAIIATPASIRGLLEKGQGEAIFCLYDGAPIGFAYFCEKSSAFTGRSGIFIDGFLIDEQMRHKHAGRFVMSALCQIALGRGCQLLEWGCLDWNAPAITFYQGLGAYCLDDMRIYRLTPDQMHTVAEMAPYRGSN</sequence>
<dbReference type="InterPro" id="IPR051016">
    <property type="entry name" value="Diverse_Substrate_AcTransf"/>
</dbReference>
<dbReference type="Proteomes" id="UP000306575">
    <property type="component" value="Unassembled WGS sequence"/>
</dbReference>
<keyword evidence="5" id="KW-1185">Reference proteome</keyword>
<proteinExistence type="predicted"/>
<dbReference type="GO" id="GO:0008080">
    <property type="term" value="F:N-acetyltransferase activity"/>
    <property type="evidence" value="ECO:0007669"/>
    <property type="project" value="TreeGrafter"/>
</dbReference>
<dbReference type="Gene3D" id="3.40.630.30">
    <property type="match status" value="1"/>
</dbReference>
<dbReference type="SUPFAM" id="SSF55729">
    <property type="entry name" value="Acyl-CoA N-acyltransferases (Nat)"/>
    <property type="match status" value="1"/>
</dbReference>
<dbReference type="CDD" id="cd04301">
    <property type="entry name" value="NAT_SF"/>
    <property type="match status" value="1"/>
</dbReference>
<dbReference type="PROSITE" id="PS51186">
    <property type="entry name" value="GNAT"/>
    <property type="match status" value="1"/>
</dbReference>
<keyword evidence="2" id="KW-0012">Acyltransferase</keyword>
<protein>
    <submittedName>
        <fullName evidence="4">GNAT family N-acetyltransferase</fullName>
    </submittedName>
</protein>
<feature type="domain" description="N-acetyltransferase" evidence="3">
    <location>
        <begin position="12"/>
        <end position="171"/>
    </location>
</feature>
<dbReference type="EMBL" id="SULI01000005">
    <property type="protein sequence ID" value="TKZ21454.1"/>
    <property type="molecule type" value="Genomic_DNA"/>
</dbReference>
<keyword evidence="1 4" id="KW-0808">Transferase</keyword>
<gene>
    <name evidence="4" type="ORF">FAP39_06530</name>
</gene>
<organism evidence="4 5">
    <name type="scientific">Shimia litoralis</name>
    <dbReference type="NCBI Taxonomy" id="420403"/>
    <lineage>
        <taxon>Bacteria</taxon>
        <taxon>Pseudomonadati</taxon>
        <taxon>Pseudomonadota</taxon>
        <taxon>Alphaproteobacteria</taxon>
        <taxon>Rhodobacterales</taxon>
        <taxon>Roseobacteraceae</taxon>
    </lineage>
</organism>
<evidence type="ECO:0000313" key="5">
    <source>
        <dbReference type="Proteomes" id="UP000306575"/>
    </source>
</evidence>
<dbReference type="AlphaFoldDB" id="A0A4U7N9V2"/>
<comment type="caution">
    <text evidence="4">The sequence shown here is derived from an EMBL/GenBank/DDBJ whole genome shotgun (WGS) entry which is preliminary data.</text>
</comment>
<dbReference type="InterPro" id="IPR000182">
    <property type="entry name" value="GNAT_dom"/>
</dbReference>
<evidence type="ECO:0000256" key="1">
    <source>
        <dbReference type="ARBA" id="ARBA00022679"/>
    </source>
</evidence>
<evidence type="ECO:0000313" key="4">
    <source>
        <dbReference type="EMBL" id="TKZ21454.1"/>
    </source>
</evidence>
<dbReference type="Pfam" id="PF00583">
    <property type="entry name" value="Acetyltransf_1"/>
    <property type="match status" value="1"/>
</dbReference>
<reference evidence="4 5" key="1">
    <citation type="submission" date="2019-04" db="EMBL/GenBank/DDBJ databases">
        <title>Genome sequence of Pelagicola litoralis CL-ES2.</title>
        <authorList>
            <person name="Cao J."/>
        </authorList>
    </citation>
    <scope>NUCLEOTIDE SEQUENCE [LARGE SCALE GENOMIC DNA]</scope>
    <source>
        <strain evidence="4 5">CL-ES2</strain>
    </source>
</reference>
<accession>A0A4U7N9V2</accession>
<evidence type="ECO:0000259" key="3">
    <source>
        <dbReference type="PROSITE" id="PS51186"/>
    </source>
</evidence>
<dbReference type="OrthoDB" id="9805924at2"/>